<dbReference type="PANTHER" id="PTHR13410">
    <property type="entry name" value="PROTEIN PBDC1"/>
    <property type="match status" value="1"/>
</dbReference>
<feature type="region of interest" description="Disordered" evidence="5">
    <location>
        <begin position="161"/>
        <end position="194"/>
    </location>
</feature>
<sequence>MDPLESMSGGPVPKNFDAENAQNNEDIEKQFAVKVVQHMQTYWSILERVKGSSLRLTKIDDEIMEHLKTDFPEFDPAATVDEDEMKSKSGKDRWRKFMMAYEKRVDDYNFGTMVRNNPKVDYEEHTTIFVPRMQFYAIEIARNRAGLNDWIYEQAQAEKAKSNARAMSSRIRSPHEGRKQSPEGKQTDERHQPRRGLSLILMKSSIMSPSANAPSLLLLPSPPRPSPPVTLSAAYRDPLTTVLLKLKASSNPQTLVIALTLPLLEGPAPRAKSIRWSTAQSILAGLYSLISVICAKEDIPVDVGAGHGSVDVRIVLIDHESGRRYAPDFDGGYEANSTAVLDLAAFATKVRPWKTVYHPSCEAGYELLSQFLKFAEGKQTFTQSQLVAIQGGITLTTEPNLSGSEAQRGFKTVCLGGTFDHLHPGHKLLLHASALLLDIPEKDSDQTCTLIIGISSDELLTKKKFAEELQSWDDRVQTVLSFLSTLLEYNTTTPSPPTESTPDELVATLRDGKVIVRCNVLRDPFGPPIHEEDCDAIVLSGETRSGGQAINDRRTEKGWKPLEVFEIDVLDAEEIGEGEVSKTENFAAKISSTAIRQQRAEAKK</sequence>
<evidence type="ECO:0000256" key="2">
    <source>
        <dbReference type="ARBA" id="ARBA00022490"/>
    </source>
</evidence>
<keyword evidence="2" id="KW-0963">Cytoplasm</keyword>
<keyword evidence="9" id="KW-1185">Reference proteome</keyword>
<dbReference type="EMBL" id="JAADYS010000429">
    <property type="protein sequence ID" value="KAF4469831.1"/>
    <property type="molecule type" value="Genomic_DNA"/>
</dbReference>
<dbReference type="InterPro" id="IPR021148">
    <property type="entry name" value="Polysacc_synth_dom"/>
</dbReference>
<dbReference type="InterPro" id="IPR004821">
    <property type="entry name" value="Cyt_trans-like"/>
</dbReference>
<keyword evidence="8" id="KW-0548">Nucleotidyltransferase</keyword>
<feature type="domain" description="Polysaccharide biosynthesis" evidence="7">
    <location>
        <begin position="27"/>
        <end position="153"/>
    </location>
</feature>
<dbReference type="InterPro" id="IPR023139">
    <property type="entry name" value="PBDC1-like_dom_sf"/>
</dbReference>
<keyword evidence="8" id="KW-0808">Transferase</keyword>
<dbReference type="PANTHER" id="PTHR13410:SF9">
    <property type="entry name" value="PROTEIN PBDC1"/>
    <property type="match status" value="1"/>
</dbReference>
<dbReference type="GO" id="GO:0016779">
    <property type="term" value="F:nucleotidyltransferase activity"/>
    <property type="evidence" value="ECO:0007669"/>
    <property type="project" value="UniProtKB-KW"/>
</dbReference>
<dbReference type="Pfam" id="PF04669">
    <property type="entry name" value="PBDC1"/>
    <property type="match status" value="1"/>
</dbReference>
<reference evidence="8 9" key="1">
    <citation type="submission" date="2020-01" db="EMBL/GenBank/DDBJ databases">
        <title>Identification and distribution of gene clusters putatively required for synthesis of sphingolipid metabolism inhibitors in phylogenetically diverse species of the filamentous fungus Fusarium.</title>
        <authorList>
            <person name="Kim H.-S."/>
            <person name="Busman M."/>
            <person name="Brown D.W."/>
            <person name="Divon H."/>
            <person name="Uhlig S."/>
            <person name="Proctor R.H."/>
        </authorList>
    </citation>
    <scope>NUCLEOTIDE SEQUENCE [LARGE SCALE GENOMIC DNA]</scope>
    <source>
        <strain evidence="8 9">NRRL 20459</strain>
    </source>
</reference>
<name>A0A8H4PHA8_9HYPO</name>
<dbReference type="Gene3D" id="3.40.50.620">
    <property type="entry name" value="HUPs"/>
    <property type="match status" value="1"/>
</dbReference>
<dbReference type="AlphaFoldDB" id="A0A8H4PHA8"/>
<protein>
    <recommendedName>
        <fullName evidence="4">Protein PBDC1 homolog</fullName>
    </recommendedName>
</protein>
<evidence type="ECO:0000313" key="9">
    <source>
        <dbReference type="Proteomes" id="UP000554235"/>
    </source>
</evidence>
<dbReference type="Proteomes" id="UP000554235">
    <property type="component" value="Unassembled WGS sequence"/>
</dbReference>
<evidence type="ECO:0000259" key="6">
    <source>
        <dbReference type="Pfam" id="PF01467"/>
    </source>
</evidence>
<evidence type="ECO:0000313" key="8">
    <source>
        <dbReference type="EMBL" id="KAF4469831.1"/>
    </source>
</evidence>
<gene>
    <name evidence="8" type="ORF">FALBO_3271</name>
</gene>
<accession>A0A8H4PHA8</accession>
<feature type="domain" description="Cytidyltransferase-like" evidence="6">
    <location>
        <begin position="415"/>
        <end position="597"/>
    </location>
</feature>
<dbReference type="InterPro" id="IPR014729">
    <property type="entry name" value="Rossmann-like_a/b/a_fold"/>
</dbReference>
<dbReference type="SUPFAM" id="SSF52374">
    <property type="entry name" value="Nucleotidylyl transferase"/>
    <property type="match status" value="1"/>
</dbReference>
<comment type="caution">
    <text evidence="8">The sequence shown here is derived from an EMBL/GenBank/DDBJ whole genome shotgun (WGS) entry which is preliminary data.</text>
</comment>
<comment type="similarity">
    <text evidence="3">Belongs to the PBDC1 family.</text>
</comment>
<dbReference type="FunFam" id="1.10.3560.10:FF:000001">
    <property type="entry name" value="Protein PBDC1 homolog"/>
    <property type="match status" value="1"/>
</dbReference>
<evidence type="ECO:0000256" key="4">
    <source>
        <dbReference type="ARBA" id="ARBA00069779"/>
    </source>
</evidence>
<dbReference type="GO" id="GO:0005737">
    <property type="term" value="C:cytoplasm"/>
    <property type="evidence" value="ECO:0007669"/>
    <property type="project" value="UniProtKB-SubCell"/>
</dbReference>
<evidence type="ECO:0000256" key="5">
    <source>
        <dbReference type="SAM" id="MobiDB-lite"/>
    </source>
</evidence>
<organism evidence="8 9">
    <name type="scientific">Fusarium albosuccineum</name>
    <dbReference type="NCBI Taxonomy" id="1237068"/>
    <lineage>
        <taxon>Eukaryota</taxon>
        <taxon>Fungi</taxon>
        <taxon>Dikarya</taxon>
        <taxon>Ascomycota</taxon>
        <taxon>Pezizomycotina</taxon>
        <taxon>Sordariomycetes</taxon>
        <taxon>Hypocreomycetidae</taxon>
        <taxon>Hypocreales</taxon>
        <taxon>Nectriaceae</taxon>
        <taxon>Fusarium</taxon>
        <taxon>Fusarium decemcellulare species complex</taxon>
    </lineage>
</organism>
<dbReference type="InterPro" id="IPR008476">
    <property type="entry name" value="PBDC1_metazoa/fungi"/>
</dbReference>
<proteinExistence type="inferred from homology"/>
<dbReference type="OrthoDB" id="330671at2759"/>
<evidence type="ECO:0000256" key="3">
    <source>
        <dbReference type="ARBA" id="ARBA00061201"/>
    </source>
</evidence>
<feature type="compositionally biased region" description="Basic and acidic residues" evidence="5">
    <location>
        <begin position="173"/>
        <end position="191"/>
    </location>
</feature>
<comment type="subcellular location">
    <subcellularLocation>
        <location evidence="1">Cytoplasm</location>
    </subcellularLocation>
</comment>
<dbReference type="Pfam" id="PF01467">
    <property type="entry name" value="CTP_transf_like"/>
    <property type="match status" value="1"/>
</dbReference>
<dbReference type="Gene3D" id="1.10.3560.10">
    <property type="entry name" value="yst0336 like domain"/>
    <property type="match status" value="1"/>
</dbReference>
<evidence type="ECO:0000256" key="1">
    <source>
        <dbReference type="ARBA" id="ARBA00004496"/>
    </source>
</evidence>
<evidence type="ECO:0000259" key="7">
    <source>
        <dbReference type="Pfam" id="PF04669"/>
    </source>
</evidence>